<dbReference type="KEGG" id="ache:ACHE_50452A"/>
<dbReference type="AlphaFoldDB" id="A0A7R7ZQ43"/>
<dbReference type="RefSeq" id="XP_043137776.1">
    <property type="nucleotide sequence ID" value="XM_043280170.1"/>
</dbReference>
<proteinExistence type="predicted"/>
<reference evidence="1" key="1">
    <citation type="submission" date="2021-01" db="EMBL/GenBank/DDBJ databases">
        <authorList>
            <consortium name="Aspergillus chevalieri M1 genome sequencing consortium"/>
            <person name="Kazuki M."/>
            <person name="Futagami T."/>
        </authorList>
    </citation>
    <scope>NUCLEOTIDE SEQUENCE</scope>
    <source>
        <strain evidence="1">M1</strain>
    </source>
</reference>
<dbReference type="EMBL" id="AP024420">
    <property type="protein sequence ID" value="BCR89254.1"/>
    <property type="molecule type" value="Genomic_DNA"/>
</dbReference>
<name>A0A7R7ZQ43_ASPCH</name>
<dbReference type="GeneID" id="66983612"/>
<sequence>MSDAKDHPKHDTHKEVSEEIKAIDFEWTPELVKLGTSRGSIHPSIGPIKQSDGFLNYIYRPGMALPDPADTRECLKARYYTDDFEYTREGYIKKGREQGLRSEFAIFSGLHKDDPRAINDPFLFKEDWFSKGPEGIIVKG</sequence>
<evidence type="ECO:0000313" key="2">
    <source>
        <dbReference type="Proteomes" id="UP000637239"/>
    </source>
</evidence>
<evidence type="ECO:0000313" key="1">
    <source>
        <dbReference type="EMBL" id="BCR89254.1"/>
    </source>
</evidence>
<keyword evidence="2" id="KW-1185">Reference proteome</keyword>
<dbReference type="Proteomes" id="UP000637239">
    <property type="component" value="Chromosome 5"/>
</dbReference>
<reference evidence="1" key="2">
    <citation type="submission" date="2021-02" db="EMBL/GenBank/DDBJ databases">
        <title>Aspergillus chevalieri M1 genome sequence.</title>
        <authorList>
            <person name="Kadooka C."/>
            <person name="Mori K."/>
            <person name="Futagami T."/>
        </authorList>
    </citation>
    <scope>NUCLEOTIDE SEQUENCE</scope>
    <source>
        <strain evidence="1">M1</strain>
    </source>
</reference>
<accession>A0A7R7ZQ43</accession>
<protein>
    <submittedName>
        <fullName evidence="1">Uncharacterized protein</fullName>
    </submittedName>
</protein>
<organism evidence="1 2">
    <name type="scientific">Aspergillus chevalieri</name>
    <name type="common">Eurotium chevalieri</name>
    <dbReference type="NCBI Taxonomy" id="182096"/>
    <lineage>
        <taxon>Eukaryota</taxon>
        <taxon>Fungi</taxon>
        <taxon>Dikarya</taxon>
        <taxon>Ascomycota</taxon>
        <taxon>Pezizomycotina</taxon>
        <taxon>Eurotiomycetes</taxon>
        <taxon>Eurotiomycetidae</taxon>
        <taxon>Eurotiales</taxon>
        <taxon>Aspergillaceae</taxon>
        <taxon>Aspergillus</taxon>
        <taxon>Aspergillus subgen. Aspergillus</taxon>
    </lineage>
</organism>
<gene>
    <name evidence="1" type="ORF">ACHE_50452A</name>
</gene>